<dbReference type="AlphaFoldDB" id="A0AAW0E6B1"/>
<dbReference type="Proteomes" id="UP001362999">
    <property type="component" value="Unassembled WGS sequence"/>
</dbReference>
<evidence type="ECO:0000256" key="1">
    <source>
        <dbReference type="SAM" id="MobiDB-lite"/>
    </source>
</evidence>
<reference evidence="2 3" key="1">
    <citation type="journal article" date="2024" name="J Genomics">
        <title>Draft genome sequencing and assembly of Favolaschia claudopus CIRM-BRFM 2984 isolated from oak limbs.</title>
        <authorList>
            <person name="Navarro D."/>
            <person name="Drula E."/>
            <person name="Chaduli D."/>
            <person name="Cazenave R."/>
            <person name="Ahrendt S."/>
            <person name="Wang J."/>
            <person name="Lipzen A."/>
            <person name="Daum C."/>
            <person name="Barry K."/>
            <person name="Grigoriev I.V."/>
            <person name="Favel A."/>
            <person name="Rosso M.N."/>
            <person name="Martin F."/>
        </authorList>
    </citation>
    <scope>NUCLEOTIDE SEQUENCE [LARGE SCALE GENOMIC DNA]</scope>
    <source>
        <strain evidence="2 3">CIRM-BRFM 2984</strain>
    </source>
</reference>
<sequence length="528" mass="58227">MNLDSIYEARAPSGELCSQGSTASPSTSHSQFAKIDPAQDSLIHKQTALRRLFNMTPDNHTSHDRLQRVRGFTIRGKSWTCETENNHAISSTTHFKLGDLFTTLICHNSTHLGLAVVKSTLIKRGGTGSGSRAVSLFAIPRAEIHLPTSAYTVSGQVLSLLPLETAPNSLSWAWEGDFISFCSKKKKKKKASDSEDTAKIKNLHIIVSSRLIDCNINDQAREISGLTLPREREKTWSFKNADLVSAWKALWVSLLNDSSLHDKFPVYTGISEGMFPYQAVSPVPANLGICYASSIANTAIEKSILARKACRICGKQVKDQDRQGHVGVHILKSMYGERDLTANVPVSSDVSSSYPCGMCGGTCTVTIKGGKPCSEQCPTPYSFLISASKKFLPTRPCTNVPVLCAVLGCKDTHWKYNFKQHLEERHPGWQQIIPAESDFLEQIRISSEEQAKLDISPETISVWPPLPPPPPSITSTRPSTPNRDAGSGRKRSASYLQNSPSRRDKENCDPNTGYMDKRRHILGLIWCT</sequence>
<name>A0AAW0E6B1_9AGAR</name>
<protein>
    <recommendedName>
        <fullName evidence="4">C2H2-type domain-containing protein</fullName>
    </recommendedName>
</protein>
<feature type="region of interest" description="Disordered" evidence="1">
    <location>
        <begin position="456"/>
        <end position="514"/>
    </location>
</feature>
<evidence type="ECO:0000313" key="2">
    <source>
        <dbReference type="EMBL" id="KAK7059463.1"/>
    </source>
</evidence>
<proteinExistence type="predicted"/>
<evidence type="ECO:0000313" key="3">
    <source>
        <dbReference type="Proteomes" id="UP001362999"/>
    </source>
</evidence>
<organism evidence="2 3">
    <name type="scientific">Favolaschia claudopus</name>
    <dbReference type="NCBI Taxonomy" id="2862362"/>
    <lineage>
        <taxon>Eukaryota</taxon>
        <taxon>Fungi</taxon>
        <taxon>Dikarya</taxon>
        <taxon>Basidiomycota</taxon>
        <taxon>Agaricomycotina</taxon>
        <taxon>Agaricomycetes</taxon>
        <taxon>Agaricomycetidae</taxon>
        <taxon>Agaricales</taxon>
        <taxon>Marasmiineae</taxon>
        <taxon>Mycenaceae</taxon>
        <taxon>Favolaschia</taxon>
    </lineage>
</organism>
<evidence type="ECO:0008006" key="4">
    <source>
        <dbReference type="Google" id="ProtNLM"/>
    </source>
</evidence>
<gene>
    <name evidence="2" type="ORF">R3P38DRAFT_2495678</name>
</gene>
<comment type="caution">
    <text evidence="2">The sequence shown here is derived from an EMBL/GenBank/DDBJ whole genome shotgun (WGS) entry which is preliminary data.</text>
</comment>
<keyword evidence="3" id="KW-1185">Reference proteome</keyword>
<accession>A0AAW0E6B1</accession>
<dbReference type="EMBL" id="JAWWNJ010000003">
    <property type="protein sequence ID" value="KAK7059463.1"/>
    <property type="molecule type" value="Genomic_DNA"/>
</dbReference>